<dbReference type="PANTHER" id="PTHR30055">
    <property type="entry name" value="HTH-TYPE TRANSCRIPTIONAL REGULATOR RUTR"/>
    <property type="match status" value="1"/>
</dbReference>
<dbReference type="Pfam" id="PF00440">
    <property type="entry name" value="TetR_N"/>
    <property type="match status" value="1"/>
</dbReference>
<feature type="DNA-binding region" description="H-T-H motif" evidence="2">
    <location>
        <begin position="35"/>
        <end position="54"/>
    </location>
</feature>
<dbReference type="InterPro" id="IPR040611">
    <property type="entry name" value="AlkX_C"/>
</dbReference>
<organism evidence="4 5">
    <name type="scientific">Pseudonocardia parietis</name>
    <dbReference type="NCBI Taxonomy" id="570936"/>
    <lineage>
        <taxon>Bacteria</taxon>
        <taxon>Bacillati</taxon>
        <taxon>Actinomycetota</taxon>
        <taxon>Actinomycetes</taxon>
        <taxon>Pseudonocardiales</taxon>
        <taxon>Pseudonocardiaceae</taxon>
        <taxon>Pseudonocardia</taxon>
    </lineage>
</organism>
<dbReference type="InterPro" id="IPR050109">
    <property type="entry name" value="HTH-type_TetR-like_transc_reg"/>
</dbReference>
<comment type="caution">
    <text evidence="4">The sequence shown here is derived from an EMBL/GenBank/DDBJ whole genome shotgun (WGS) entry which is preliminary data.</text>
</comment>
<dbReference type="PANTHER" id="PTHR30055:SF146">
    <property type="entry name" value="HTH-TYPE TRANSCRIPTIONAL DUAL REGULATOR CECR"/>
    <property type="match status" value="1"/>
</dbReference>
<evidence type="ECO:0000256" key="1">
    <source>
        <dbReference type="ARBA" id="ARBA00023125"/>
    </source>
</evidence>
<gene>
    <name evidence="4" type="ORF">JOF36_005257</name>
</gene>
<evidence type="ECO:0000313" key="4">
    <source>
        <dbReference type="EMBL" id="MBP2369561.1"/>
    </source>
</evidence>
<dbReference type="PRINTS" id="PR00455">
    <property type="entry name" value="HTHTETR"/>
</dbReference>
<reference evidence="4 5" key="1">
    <citation type="submission" date="2021-03" db="EMBL/GenBank/DDBJ databases">
        <title>Sequencing the genomes of 1000 actinobacteria strains.</title>
        <authorList>
            <person name="Klenk H.-P."/>
        </authorList>
    </citation>
    <scope>NUCLEOTIDE SEQUENCE [LARGE SCALE GENOMIC DNA]</scope>
    <source>
        <strain evidence="4 5">DSM 45256</strain>
    </source>
</reference>
<dbReference type="InterPro" id="IPR009057">
    <property type="entry name" value="Homeodomain-like_sf"/>
</dbReference>
<dbReference type="RefSeq" id="WP_210031769.1">
    <property type="nucleotide sequence ID" value="NZ_JAGINU010000001.1"/>
</dbReference>
<dbReference type="SUPFAM" id="SSF46689">
    <property type="entry name" value="Homeodomain-like"/>
    <property type="match status" value="1"/>
</dbReference>
<dbReference type="Proteomes" id="UP001519295">
    <property type="component" value="Unassembled WGS sequence"/>
</dbReference>
<accession>A0ABS4W056</accession>
<proteinExistence type="predicted"/>
<keyword evidence="1 2" id="KW-0238">DNA-binding</keyword>
<protein>
    <submittedName>
        <fullName evidence="4">AcrR family transcriptional regulator</fullName>
    </submittedName>
</protein>
<dbReference type="Pfam" id="PF18556">
    <property type="entry name" value="TetR_C_35"/>
    <property type="match status" value="1"/>
</dbReference>
<dbReference type="Gene3D" id="1.10.357.10">
    <property type="entry name" value="Tetracycline Repressor, domain 2"/>
    <property type="match status" value="1"/>
</dbReference>
<name>A0ABS4W056_9PSEU</name>
<evidence type="ECO:0000313" key="5">
    <source>
        <dbReference type="Proteomes" id="UP001519295"/>
    </source>
</evidence>
<dbReference type="InterPro" id="IPR001647">
    <property type="entry name" value="HTH_TetR"/>
</dbReference>
<keyword evidence="5" id="KW-1185">Reference proteome</keyword>
<dbReference type="EMBL" id="JAGINU010000001">
    <property type="protein sequence ID" value="MBP2369561.1"/>
    <property type="molecule type" value="Genomic_DNA"/>
</dbReference>
<dbReference type="PROSITE" id="PS50977">
    <property type="entry name" value="HTH_TETR_2"/>
    <property type="match status" value="1"/>
</dbReference>
<evidence type="ECO:0000256" key="2">
    <source>
        <dbReference type="PROSITE-ProRule" id="PRU00335"/>
    </source>
</evidence>
<sequence length="213" mass="22473">MPPGSFRQDMRALLRDRVLDAAREITTARGWSALTMGAVASRVGVSRQHLYKEIGTKETLGAALVSRETERFLDGIVAQVRAHPADPVAGLVAAVGHALDEGSTNTLLKAILTADDARGESLLPLLTARPDAVLGWATERVAAVMTSLYTGYARSPAELGTCADGIVRLVLSHLTQPSGPPEPAITQVRWLIGGVLDPSRHTGSGGPPAEQEQ</sequence>
<feature type="domain" description="HTH tetR-type" evidence="3">
    <location>
        <begin position="12"/>
        <end position="72"/>
    </location>
</feature>
<evidence type="ECO:0000259" key="3">
    <source>
        <dbReference type="PROSITE" id="PS50977"/>
    </source>
</evidence>